<reference evidence="3 4" key="1">
    <citation type="submission" date="2018-06" db="EMBL/GenBank/DDBJ databases">
        <title>Comparative genomics reveals the genomic features of Rhizophagus irregularis, R. cerebriforme, R. diaphanum and Gigaspora rosea, and their symbiotic lifestyle signature.</title>
        <authorList>
            <person name="Morin E."/>
            <person name="San Clemente H."/>
            <person name="Chen E.C.H."/>
            <person name="De La Providencia I."/>
            <person name="Hainaut M."/>
            <person name="Kuo A."/>
            <person name="Kohler A."/>
            <person name="Murat C."/>
            <person name="Tang N."/>
            <person name="Roy S."/>
            <person name="Loubradou J."/>
            <person name="Henrissat B."/>
            <person name="Grigoriev I.V."/>
            <person name="Corradi N."/>
            <person name="Roux C."/>
            <person name="Martin F.M."/>
        </authorList>
    </citation>
    <scope>NUCLEOTIDE SEQUENCE [LARGE SCALE GENOMIC DNA]</scope>
    <source>
        <strain evidence="3 4">DAOM 194757</strain>
    </source>
</reference>
<evidence type="ECO:0000256" key="2">
    <source>
        <dbReference type="SAM" id="Phobius"/>
    </source>
</evidence>
<evidence type="ECO:0000313" key="3">
    <source>
        <dbReference type="EMBL" id="RIB11020.1"/>
    </source>
</evidence>
<feature type="transmembrane region" description="Helical" evidence="2">
    <location>
        <begin position="125"/>
        <end position="153"/>
    </location>
</feature>
<protein>
    <submittedName>
        <fullName evidence="3">Uncharacterized protein</fullName>
    </submittedName>
</protein>
<evidence type="ECO:0000256" key="1">
    <source>
        <dbReference type="SAM" id="MobiDB-lite"/>
    </source>
</evidence>
<dbReference type="Proteomes" id="UP000266673">
    <property type="component" value="Unassembled WGS sequence"/>
</dbReference>
<feature type="transmembrane region" description="Helical" evidence="2">
    <location>
        <begin position="6"/>
        <end position="28"/>
    </location>
</feature>
<keyword evidence="2" id="KW-0472">Membrane</keyword>
<keyword evidence="4" id="KW-1185">Reference proteome</keyword>
<keyword evidence="2" id="KW-0812">Transmembrane</keyword>
<dbReference type="EMBL" id="QKWP01001181">
    <property type="protein sequence ID" value="RIB11020.1"/>
    <property type="molecule type" value="Genomic_DNA"/>
</dbReference>
<organism evidence="3 4">
    <name type="scientific">Gigaspora rosea</name>
    <dbReference type="NCBI Taxonomy" id="44941"/>
    <lineage>
        <taxon>Eukaryota</taxon>
        <taxon>Fungi</taxon>
        <taxon>Fungi incertae sedis</taxon>
        <taxon>Mucoromycota</taxon>
        <taxon>Glomeromycotina</taxon>
        <taxon>Glomeromycetes</taxon>
        <taxon>Diversisporales</taxon>
        <taxon>Gigasporaceae</taxon>
        <taxon>Gigaspora</taxon>
    </lineage>
</organism>
<dbReference type="OrthoDB" id="2422418at2759"/>
<dbReference type="AlphaFoldDB" id="A0A397UL88"/>
<evidence type="ECO:0000313" key="4">
    <source>
        <dbReference type="Proteomes" id="UP000266673"/>
    </source>
</evidence>
<sequence>MGCRTILFGMFYYALLLINAASFAFEILKYLISSKIDKEEIPTNSTIVNIYLALTAVTLLKDVTFTCAICRGAYNLYKPLERTMICLFFMLAWIVIPVIYTIIIFRDLGKIPLLCPKTYSDISKILNQACMIRMISFILMWSYTGIFGLSILFEITQEYSCHRNIDHDLEYAEKEQGSPFRPLSSTSEKQTRFKNNGSKSKNETSINEISINGSHNRSSNVSMSKSQPSPLSRPKPTYRNIFSPPSHEPK</sequence>
<feature type="region of interest" description="Disordered" evidence="1">
    <location>
        <begin position="174"/>
        <end position="250"/>
    </location>
</feature>
<comment type="caution">
    <text evidence="3">The sequence shown here is derived from an EMBL/GenBank/DDBJ whole genome shotgun (WGS) entry which is preliminary data.</text>
</comment>
<gene>
    <name evidence="3" type="ORF">C2G38_139139</name>
</gene>
<feature type="compositionally biased region" description="Polar residues" evidence="1">
    <location>
        <begin position="183"/>
        <end position="230"/>
    </location>
</feature>
<accession>A0A397UL88</accession>
<keyword evidence="2" id="KW-1133">Transmembrane helix</keyword>
<name>A0A397UL88_9GLOM</name>
<feature type="transmembrane region" description="Helical" evidence="2">
    <location>
        <begin position="85"/>
        <end position="105"/>
    </location>
</feature>
<proteinExistence type="predicted"/>